<dbReference type="PANTHER" id="PTHR40940">
    <property type="entry name" value="PROTEIN BATD-RELATED"/>
    <property type="match status" value="1"/>
</dbReference>
<keyword evidence="1" id="KW-0472">Membrane</keyword>
<reference evidence="5" key="1">
    <citation type="journal article" date="2019" name="Int. J. Syst. Evol. Microbiol.">
        <title>The Global Catalogue of Microorganisms (GCM) 10K type strain sequencing project: providing services to taxonomists for standard genome sequencing and annotation.</title>
        <authorList>
            <consortium name="The Broad Institute Genomics Platform"/>
            <consortium name="The Broad Institute Genome Sequencing Center for Infectious Disease"/>
            <person name="Wu L."/>
            <person name="Ma J."/>
        </authorList>
    </citation>
    <scope>NUCLEOTIDE SEQUENCE [LARGE SCALE GENOMIC DNA]</scope>
    <source>
        <strain evidence="5">JCM 11590</strain>
    </source>
</reference>
<dbReference type="RefSeq" id="WP_188635686.1">
    <property type="nucleotide sequence ID" value="NZ_BMNN01000002.1"/>
</dbReference>
<name>A0ABQ2CQE7_9GAMM</name>
<dbReference type="InterPro" id="IPR025738">
    <property type="entry name" value="BatD"/>
</dbReference>
<accession>A0ABQ2CQE7</accession>
<dbReference type="EMBL" id="BMNN01000002">
    <property type="protein sequence ID" value="GGI96679.1"/>
    <property type="molecule type" value="Genomic_DNA"/>
</dbReference>
<dbReference type="Proteomes" id="UP000633263">
    <property type="component" value="Unassembled WGS sequence"/>
</dbReference>
<evidence type="ECO:0000259" key="3">
    <source>
        <dbReference type="Pfam" id="PF25607"/>
    </source>
</evidence>
<protein>
    <recommendedName>
        <fullName evidence="3">DUF7939 domain-containing protein</fullName>
    </recommendedName>
</protein>
<feature type="transmembrane region" description="Helical" evidence="1">
    <location>
        <begin position="412"/>
        <end position="433"/>
    </location>
</feature>
<dbReference type="Pfam" id="PF25607">
    <property type="entry name" value="DUF7939"/>
    <property type="match status" value="1"/>
</dbReference>
<gene>
    <name evidence="4" type="ORF">GCM10009083_11650</name>
</gene>
<keyword evidence="1" id="KW-0812">Transmembrane</keyword>
<dbReference type="PANTHER" id="PTHR40940:SF1">
    <property type="entry name" value="PROTEIN BATD"/>
    <property type="match status" value="1"/>
</dbReference>
<evidence type="ECO:0000256" key="2">
    <source>
        <dbReference type="SAM" id="SignalP"/>
    </source>
</evidence>
<sequence length="555" mass="60975">MIRLLILLLLSLLSPLAHAALEASVERTRLVEGESLELTLETPSAGRLSELDLTPLEAHFEVHGTRQLSLVSQINGRTSPVTRWVISITPLRTGYVVIPPLQLGDVSSQPISLHVLSADQAATDRGARLAPVFIDSEVDTETPYVQAQVLLTLRIYHSVSLFDDSTLSGLEIPNARVESLGAPRNFERLLNGVRHGVIEVRYAIFPQHSGELDIPSQLFSATALQPGSNGRNGARSGRLVQVRSPSITLQVRPIPDEYPAGVPWLPARSLTLTQTWQPDPGIDLFSGEPLTRTLSLAAEGLNASQLPALQSLSGDAAQDQQLRQYSDQPHLQTELSDHGVRGARHDSAALVALQEGTWTLPPVTVHWWNTEADRLETASLDSVVLNISRDADFPSVGTPAGFAQPAPPVLLWPWQVACALLGLGLAGCLYLLYRTRQLLAEYQLTETEEHFDDQQQGNPLADLQAACRTNRPAEARKALEAWARQQHSEGLIGLSHNHIELEEALDDLNACLFGQARHTWRGKPLWRAVRMVIQSQRREAEEDSAARVESLYPEV</sequence>
<dbReference type="Pfam" id="PF13584">
    <property type="entry name" value="BatD"/>
    <property type="match status" value="1"/>
</dbReference>
<proteinExistence type="predicted"/>
<feature type="signal peptide" evidence="2">
    <location>
        <begin position="1"/>
        <end position="19"/>
    </location>
</feature>
<evidence type="ECO:0000256" key="1">
    <source>
        <dbReference type="SAM" id="Phobius"/>
    </source>
</evidence>
<feature type="chain" id="PRO_5047438239" description="DUF7939 domain-containing protein" evidence="2">
    <location>
        <begin position="20"/>
        <end position="555"/>
    </location>
</feature>
<evidence type="ECO:0000313" key="4">
    <source>
        <dbReference type="EMBL" id="GGI96679.1"/>
    </source>
</evidence>
<dbReference type="InterPro" id="IPR057699">
    <property type="entry name" value="DUF7939"/>
</dbReference>
<feature type="domain" description="DUF7939" evidence="3">
    <location>
        <begin position="458"/>
        <end position="534"/>
    </location>
</feature>
<comment type="caution">
    <text evidence="4">The sequence shown here is derived from an EMBL/GenBank/DDBJ whole genome shotgun (WGS) entry which is preliminary data.</text>
</comment>
<keyword evidence="5" id="KW-1185">Reference proteome</keyword>
<evidence type="ECO:0000313" key="5">
    <source>
        <dbReference type="Proteomes" id="UP000633263"/>
    </source>
</evidence>
<organism evidence="4 5">
    <name type="scientific">Halopseudomonas pertucinogena</name>
    <dbReference type="NCBI Taxonomy" id="86175"/>
    <lineage>
        <taxon>Bacteria</taxon>
        <taxon>Pseudomonadati</taxon>
        <taxon>Pseudomonadota</taxon>
        <taxon>Gammaproteobacteria</taxon>
        <taxon>Pseudomonadales</taxon>
        <taxon>Pseudomonadaceae</taxon>
        <taxon>Halopseudomonas</taxon>
    </lineage>
</organism>
<keyword evidence="2" id="KW-0732">Signal</keyword>
<keyword evidence="1" id="KW-1133">Transmembrane helix</keyword>